<feature type="transmembrane region" description="Helical" evidence="7">
    <location>
        <begin position="274"/>
        <end position="294"/>
    </location>
</feature>
<feature type="transmembrane region" description="Helical" evidence="7">
    <location>
        <begin position="52"/>
        <end position="73"/>
    </location>
</feature>
<dbReference type="Pfam" id="PF00324">
    <property type="entry name" value="AA_permease"/>
    <property type="match status" value="1"/>
</dbReference>
<dbReference type="PIRSF" id="PIRSF006060">
    <property type="entry name" value="AA_transporter"/>
    <property type="match status" value="1"/>
</dbReference>
<evidence type="ECO:0000256" key="5">
    <source>
        <dbReference type="ARBA" id="ARBA00022989"/>
    </source>
</evidence>
<dbReference type="FunFam" id="1.20.1740.10:FF:000001">
    <property type="entry name" value="Amino acid permease"/>
    <property type="match status" value="1"/>
</dbReference>
<gene>
    <name evidence="9" type="ORF">RCC_03836</name>
</gene>
<dbReference type="InterPro" id="IPR004841">
    <property type="entry name" value="AA-permease/SLC12A_dom"/>
</dbReference>
<dbReference type="PROSITE" id="PS00218">
    <property type="entry name" value="AMINO_ACID_PERMEASE_1"/>
    <property type="match status" value="1"/>
</dbReference>
<dbReference type="InterPro" id="IPR050524">
    <property type="entry name" value="APC_YAT"/>
</dbReference>
<evidence type="ECO:0000256" key="3">
    <source>
        <dbReference type="ARBA" id="ARBA00022692"/>
    </source>
</evidence>
<keyword evidence="6 7" id="KW-0472">Membrane</keyword>
<feature type="transmembrane region" description="Helical" evidence="7">
    <location>
        <begin position="133"/>
        <end position="154"/>
    </location>
</feature>
<dbReference type="Gene3D" id="1.20.1740.10">
    <property type="entry name" value="Amino acid/polyamine transporter I"/>
    <property type="match status" value="1"/>
</dbReference>
<dbReference type="Proteomes" id="UP000225277">
    <property type="component" value="Unassembled WGS sequence"/>
</dbReference>
<name>A0A2D3USY8_9PEZI</name>
<feature type="transmembrane region" description="Helical" evidence="7">
    <location>
        <begin position="234"/>
        <end position="254"/>
    </location>
</feature>
<dbReference type="RefSeq" id="XP_023624888.1">
    <property type="nucleotide sequence ID" value="XM_023769120.1"/>
</dbReference>
<dbReference type="InterPro" id="IPR004840">
    <property type="entry name" value="Amino_acid_permease_CS"/>
</dbReference>
<organism evidence="9 10">
    <name type="scientific">Ramularia collo-cygni</name>
    <dbReference type="NCBI Taxonomy" id="112498"/>
    <lineage>
        <taxon>Eukaryota</taxon>
        <taxon>Fungi</taxon>
        <taxon>Dikarya</taxon>
        <taxon>Ascomycota</taxon>
        <taxon>Pezizomycotina</taxon>
        <taxon>Dothideomycetes</taxon>
        <taxon>Dothideomycetidae</taxon>
        <taxon>Mycosphaerellales</taxon>
        <taxon>Mycosphaerellaceae</taxon>
        <taxon>Ramularia</taxon>
    </lineage>
</organism>
<reference evidence="9 10" key="1">
    <citation type="submission" date="2016-03" db="EMBL/GenBank/DDBJ databases">
        <authorList>
            <person name="Ploux O."/>
        </authorList>
    </citation>
    <scope>NUCLEOTIDE SEQUENCE [LARGE SCALE GENOMIC DNA]</scope>
    <source>
        <strain evidence="9 10">URUG2</strain>
    </source>
</reference>
<sequence>MSLRTVQVSKPTAAIEVTTSDEPGTDKLLLATASNGNVLDNGLQRGLKSRHITMISFGGVVGASIWYGVGFAVAYSGPVGALICFAIIGIDVFFVMQCLGEITTLFPVQGAFLELAGRFVDDSLAFSLGWNYWYLWVTNIAADFNASSIIMSYWTTAVPSYGWILIWWVFYQCTSLLGVVVWGEMEFYLACWKLMCILGGFLCAILINTGAVGGNYIGFRYWSDPGPIANGINGFGQCFLLAAVYYCGTEMLALTAAESKNPMRDLPKAIKQTFWRILIIFMGLVFFAGIIVPYNDPSLLTAESKSGRSPWTIAFTNAGVPQMGHVVNVVMITAQLSSMNSALYVASRSLVSLASSGRAPAIFAKTTANGTPVYALVFSNALGLIAMLNYTVGTGKIFTYLTNITGSATYIAWACIGVVHLRFRRAWKVQGYTIEELPFKAFLYPYGTMFVIVLNTFLVIVAGYANFVGAFHVVDFVINYIVIVVFVVLYVGWKVIKRTRFVPLAEVDLLTGRREGLMYQQEMEEDERVGWFAAAKKVVSRR</sequence>
<accession>A0A2D3USY8</accession>
<evidence type="ECO:0000256" key="4">
    <source>
        <dbReference type="ARBA" id="ARBA00022970"/>
    </source>
</evidence>
<feature type="transmembrane region" description="Helical" evidence="7">
    <location>
        <begin position="442"/>
        <end position="464"/>
    </location>
</feature>
<comment type="subcellular location">
    <subcellularLocation>
        <location evidence="1">Membrane</location>
        <topology evidence="1">Multi-pass membrane protein</topology>
    </subcellularLocation>
</comment>
<dbReference type="AlphaFoldDB" id="A0A2D3USY8"/>
<feature type="domain" description="Amino acid permease/ SLC12A" evidence="8">
    <location>
        <begin position="51"/>
        <end position="501"/>
    </location>
</feature>
<evidence type="ECO:0000256" key="6">
    <source>
        <dbReference type="ARBA" id="ARBA00023136"/>
    </source>
</evidence>
<feature type="transmembrane region" description="Helical" evidence="7">
    <location>
        <begin position="194"/>
        <end position="214"/>
    </location>
</feature>
<dbReference type="EMBL" id="FJUY01000005">
    <property type="protein sequence ID" value="CZT17998.1"/>
    <property type="molecule type" value="Genomic_DNA"/>
</dbReference>
<feature type="transmembrane region" description="Helical" evidence="7">
    <location>
        <begin position="397"/>
        <end position="421"/>
    </location>
</feature>
<evidence type="ECO:0000256" key="7">
    <source>
        <dbReference type="SAM" id="Phobius"/>
    </source>
</evidence>
<feature type="transmembrane region" description="Helical" evidence="7">
    <location>
        <begin position="79"/>
        <end position="99"/>
    </location>
</feature>
<evidence type="ECO:0000256" key="1">
    <source>
        <dbReference type="ARBA" id="ARBA00004141"/>
    </source>
</evidence>
<feature type="transmembrane region" description="Helical" evidence="7">
    <location>
        <begin position="373"/>
        <end position="391"/>
    </location>
</feature>
<feature type="transmembrane region" description="Helical" evidence="7">
    <location>
        <begin position="160"/>
        <end position="182"/>
    </location>
</feature>
<feature type="transmembrane region" description="Helical" evidence="7">
    <location>
        <begin position="470"/>
        <end position="493"/>
    </location>
</feature>
<keyword evidence="3 7" id="KW-0812">Transmembrane</keyword>
<keyword evidence="10" id="KW-1185">Reference proteome</keyword>
<dbReference type="GeneID" id="35599024"/>
<dbReference type="GO" id="GO:0016020">
    <property type="term" value="C:membrane"/>
    <property type="evidence" value="ECO:0007669"/>
    <property type="project" value="UniProtKB-SubCell"/>
</dbReference>
<keyword evidence="5 7" id="KW-1133">Transmembrane helix</keyword>
<dbReference type="OrthoDB" id="3900342at2759"/>
<evidence type="ECO:0000313" key="10">
    <source>
        <dbReference type="Proteomes" id="UP000225277"/>
    </source>
</evidence>
<keyword evidence="2" id="KW-0813">Transport</keyword>
<evidence type="ECO:0000259" key="8">
    <source>
        <dbReference type="Pfam" id="PF00324"/>
    </source>
</evidence>
<keyword evidence="4" id="KW-0029">Amino-acid transport</keyword>
<dbReference type="GO" id="GO:0015171">
    <property type="term" value="F:amino acid transmembrane transporter activity"/>
    <property type="evidence" value="ECO:0007669"/>
    <property type="project" value="TreeGrafter"/>
</dbReference>
<evidence type="ECO:0000256" key="2">
    <source>
        <dbReference type="ARBA" id="ARBA00022448"/>
    </source>
</evidence>
<protein>
    <submittedName>
        <fullName evidence="9">Related to amino acid permease</fullName>
    </submittedName>
</protein>
<proteinExistence type="predicted"/>
<dbReference type="PANTHER" id="PTHR43341:SF26">
    <property type="entry name" value="GENERAL AMINO ACID PERMEASE AGP3"/>
    <property type="match status" value="1"/>
</dbReference>
<evidence type="ECO:0000313" key="9">
    <source>
        <dbReference type="EMBL" id="CZT17998.1"/>
    </source>
</evidence>
<dbReference type="STRING" id="112498.A0A2D3USY8"/>
<dbReference type="PANTHER" id="PTHR43341">
    <property type="entry name" value="AMINO ACID PERMEASE"/>
    <property type="match status" value="1"/>
</dbReference>